<organism evidence="1 2">
    <name type="scientific">Campylobacter concisus</name>
    <dbReference type="NCBI Taxonomy" id="199"/>
    <lineage>
        <taxon>Bacteria</taxon>
        <taxon>Pseudomonadati</taxon>
        <taxon>Campylobacterota</taxon>
        <taxon>Epsilonproteobacteria</taxon>
        <taxon>Campylobacterales</taxon>
        <taxon>Campylobacteraceae</taxon>
        <taxon>Campylobacter</taxon>
    </lineage>
</organism>
<protein>
    <submittedName>
        <fullName evidence="1">Uncharacterized protein</fullName>
    </submittedName>
</protein>
<evidence type="ECO:0000313" key="1">
    <source>
        <dbReference type="EMBL" id="QPH83941.1"/>
    </source>
</evidence>
<reference evidence="1 2" key="1">
    <citation type="journal article" date="2018" name="Emerg. Microbes Infect.">
        <title>Genomic analysis of oral Campylobacter concisus strains identified a potential bacterial molecular marker associated with active Crohn's disease.</title>
        <authorList>
            <person name="Liu F."/>
            <person name="Ma R."/>
            <person name="Tay C.Y.A."/>
            <person name="Octavia S."/>
            <person name="Lan R."/>
            <person name="Chung H.K.L."/>
            <person name="Riordan S.M."/>
            <person name="Grimm M.C."/>
            <person name="Leong R.W."/>
            <person name="Tanaka M.M."/>
            <person name="Connor S."/>
            <person name="Zhang L."/>
        </authorList>
    </citation>
    <scope>NUCLEOTIDE SEQUENCE [LARGE SCALE GENOMIC DNA]</scope>
    <source>
        <strain evidence="1 2">P10CDO-S2</strain>
    </source>
</reference>
<accession>A0A7S9NDU4</accession>
<gene>
    <name evidence="1" type="ORF">CVT06_02065</name>
</gene>
<dbReference type="RefSeq" id="WP_107792767.1">
    <property type="nucleotide sequence ID" value="NZ_CP049274.1"/>
</dbReference>
<sequence length="449" mass="53192">MVNVVRQNTAGDIKKLQGKNMPLELEYKNFNGRNEKQPNKNLKIDQMPILNSLVNTYALSLFASNFYEFDNENDLTILKKMVDKKRDRQTKKFMDEVSKVCGKDEDLIVNVPRLRGYIKNFDEKINSKRRQINIKLKKVCEEFYALIKLDQNLLLSQKQHINDKNSYILAPNFHLEKHVKSLKNRLISDDEKFIYMQDVAFIMMCLSPGDYFWKCRYTNFSSSQLDGITFYLSGYDYNKVKAQRFLEHMNVLIIKKGFVMGLDRDNQSLVFNNMRSEIFELEIFKDRYISFREDNSLVIFSPAFFGNFDQIYDEIWKIEQKVLKIKATLVKKCLRSLGDSSLLDPELIYKSLKDENIFALNKFKKELNDLKNDLSYKKFEINKDRYARQWLIDDIYGLYLATHTPFKYKNSKELAKIYFEDILGKSLNLFIDEKRSPALGYRIDDIELL</sequence>
<evidence type="ECO:0000313" key="2">
    <source>
        <dbReference type="Proteomes" id="UP000594630"/>
    </source>
</evidence>
<dbReference type="EMBL" id="CP049274">
    <property type="protein sequence ID" value="QPH83941.1"/>
    <property type="molecule type" value="Genomic_DNA"/>
</dbReference>
<dbReference type="AlphaFoldDB" id="A0A7S9NDU4"/>
<dbReference type="Proteomes" id="UP000594630">
    <property type="component" value="Chromosome"/>
</dbReference>
<name>A0A7S9NDU4_9BACT</name>
<proteinExistence type="predicted"/>